<dbReference type="PROSITE" id="PS51715">
    <property type="entry name" value="G_GB1_RHD3"/>
    <property type="match status" value="1"/>
</dbReference>
<evidence type="ECO:0000256" key="2">
    <source>
        <dbReference type="ARBA" id="ARBA00022801"/>
    </source>
</evidence>
<dbReference type="Proteomes" id="UP000886611">
    <property type="component" value="Unassembled WGS sequence"/>
</dbReference>
<comment type="similarity">
    <text evidence="4">Belongs to the TRAFAC class dynamin-like GTPase superfamily. GB1/RHD3 GTPase family.</text>
</comment>
<reference evidence="8 9" key="1">
    <citation type="journal article" date="2021" name="Cell">
        <title>Tracing the genetic footprints of vertebrate landing in non-teleost ray-finned fishes.</title>
        <authorList>
            <person name="Bi X."/>
            <person name="Wang K."/>
            <person name="Yang L."/>
            <person name="Pan H."/>
            <person name="Jiang H."/>
            <person name="Wei Q."/>
            <person name="Fang M."/>
            <person name="Yu H."/>
            <person name="Zhu C."/>
            <person name="Cai Y."/>
            <person name="He Y."/>
            <person name="Gan X."/>
            <person name="Zeng H."/>
            <person name="Yu D."/>
            <person name="Zhu Y."/>
            <person name="Jiang H."/>
            <person name="Qiu Q."/>
            <person name="Yang H."/>
            <person name="Zhang Y.E."/>
            <person name="Wang W."/>
            <person name="Zhu M."/>
            <person name="He S."/>
            <person name="Zhang G."/>
        </authorList>
    </citation>
    <scope>NUCLEOTIDE SEQUENCE [LARGE SCALE GENOMIC DNA]</scope>
    <source>
        <strain evidence="8">Bchr_013</strain>
    </source>
</reference>
<dbReference type="InterPro" id="IPR030386">
    <property type="entry name" value="G_GB1_RHD3_dom"/>
</dbReference>
<keyword evidence="9" id="KW-1185">Reference proteome</keyword>
<dbReference type="SUPFAM" id="SSF52540">
    <property type="entry name" value="P-loop containing nucleoside triphosphate hydrolases"/>
    <property type="match status" value="1"/>
</dbReference>
<organism evidence="8 9">
    <name type="scientific">Polypterus senegalus</name>
    <name type="common">Senegal bichir</name>
    <dbReference type="NCBI Taxonomy" id="55291"/>
    <lineage>
        <taxon>Eukaryota</taxon>
        <taxon>Metazoa</taxon>
        <taxon>Chordata</taxon>
        <taxon>Craniata</taxon>
        <taxon>Vertebrata</taxon>
        <taxon>Euteleostomi</taxon>
        <taxon>Actinopterygii</taxon>
        <taxon>Polypteriformes</taxon>
        <taxon>Polypteridae</taxon>
        <taxon>Polypterus</taxon>
    </lineage>
</organism>
<dbReference type="Pfam" id="PF02263">
    <property type="entry name" value="GBP"/>
    <property type="match status" value="1"/>
</dbReference>
<gene>
    <name evidence="8" type="primary">Gbp1_2</name>
    <name evidence="8" type="ORF">GTO96_0007416</name>
</gene>
<feature type="signal peptide" evidence="6">
    <location>
        <begin position="1"/>
        <end position="21"/>
    </location>
</feature>
<dbReference type="InterPro" id="IPR036543">
    <property type="entry name" value="Guanylate-bd_C_sf"/>
</dbReference>
<protein>
    <submittedName>
        <fullName evidence="8">GBP1 protein</fullName>
    </submittedName>
</protein>
<dbReference type="GO" id="GO:0005525">
    <property type="term" value="F:GTP binding"/>
    <property type="evidence" value="ECO:0007669"/>
    <property type="project" value="UniProtKB-KW"/>
</dbReference>
<dbReference type="CDD" id="cd01851">
    <property type="entry name" value="GBP"/>
    <property type="match status" value="1"/>
</dbReference>
<feature type="non-terminal residue" evidence="8">
    <location>
        <position position="640"/>
    </location>
</feature>
<dbReference type="Pfam" id="PF02841">
    <property type="entry name" value="GBP_C"/>
    <property type="match status" value="1"/>
</dbReference>
<keyword evidence="1" id="KW-0547">Nucleotide-binding</keyword>
<feature type="non-terminal residue" evidence="8">
    <location>
        <position position="1"/>
    </location>
</feature>
<keyword evidence="2" id="KW-0378">Hydrolase</keyword>
<evidence type="ECO:0000256" key="3">
    <source>
        <dbReference type="ARBA" id="ARBA00023134"/>
    </source>
</evidence>
<keyword evidence="3" id="KW-0342">GTP-binding</keyword>
<dbReference type="SUPFAM" id="SSF48340">
    <property type="entry name" value="Interferon-induced guanylate-binding protein 1 (GBP1), C-terminal domain"/>
    <property type="match status" value="1"/>
</dbReference>
<evidence type="ECO:0000313" key="8">
    <source>
        <dbReference type="EMBL" id="KAG2456029.1"/>
    </source>
</evidence>
<keyword evidence="6" id="KW-0732">Signal</keyword>
<evidence type="ECO:0000313" key="9">
    <source>
        <dbReference type="Proteomes" id="UP000886611"/>
    </source>
</evidence>
<dbReference type="InterPro" id="IPR003191">
    <property type="entry name" value="Guanylate-bd/ATL_C"/>
</dbReference>
<comment type="caution">
    <text evidence="8">The sequence shown here is derived from an EMBL/GenBank/DDBJ whole genome shotgun (WGS) entry which is preliminary data.</text>
</comment>
<dbReference type="FunFam" id="3.40.50.300:FF:000422">
    <property type="entry name" value="Guanylate-binding protein 1"/>
    <property type="match status" value="1"/>
</dbReference>
<sequence>MMSRSIVSLIFVMLLVRLSSAFQQYGEDSQHPWCSNTLMSCDVSEEEKVDPIFMQSAIELVKNDQGNLSINQEALKILSAIDMPVVVVAIAGRARTGKSYLLNRLAGKRKGFSLGSTIQSHTRGIWMLCLPHPKKTDHALILLDTEGFGDPEKGDNENDNSIFTLSILLSSVFIYNSRGNLDQSELEYLHFVSELTKHIQLTKSKKNNEEWEYIDFFPDFVWVVRDLTLEMTINEEIVSADEYLEHILKLKNGTNEKTEKFNTVRRSIRDYFPKRKCFGFVCPTTRFKLKLLDDLLDEELDPEFVEEFELFSHYIYEEAKTKKVEGVHKVTGRTFVSLIESYIAELNSTQKFCVESAVTQVAEKANLAALEKSLDFYRKGLEKFSSSSIDDLTDLQKQLYRRALKIFLKNSFLKDSQEYLVKLMMTTKKYNEEKLKKMHETSLERCTVLIKDLKKDLINNLKSGKYSRPGGYAEYMTDLQSIITDFTADTEEEVQAITVLKSFTEEMNVISETIKNTDNILSEKENKINDFLAQQRKILEEKEAMQTKATSMEKEYRMDETLGQLEDACQIQKTQIGEHYEFIRMKQEDEKDRYKEEGREEEAHKKEEEEKFYRKKRDESSSSYSSIFWRLVKYVLSFFS</sequence>
<name>A0A8X8BIC6_POLSE</name>
<feature type="region of interest" description="Disordered" evidence="5">
    <location>
        <begin position="589"/>
        <end position="624"/>
    </location>
</feature>
<dbReference type="InterPro" id="IPR027417">
    <property type="entry name" value="P-loop_NTPase"/>
</dbReference>
<dbReference type="InterPro" id="IPR015894">
    <property type="entry name" value="Guanylate-bd_N"/>
</dbReference>
<dbReference type="Gene3D" id="3.40.50.300">
    <property type="entry name" value="P-loop containing nucleotide triphosphate hydrolases"/>
    <property type="match status" value="1"/>
</dbReference>
<feature type="domain" description="GB1/RHD3-type G" evidence="7">
    <location>
        <begin position="82"/>
        <end position="320"/>
    </location>
</feature>
<feature type="compositionally biased region" description="Basic and acidic residues" evidence="5">
    <location>
        <begin position="589"/>
        <end position="620"/>
    </location>
</feature>
<evidence type="ECO:0000256" key="6">
    <source>
        <dbReference type="SAM" id="SignalP"/>
    </source>
</evidence>
<dbReference type="PANTHER" id="PTHR10751">
    <property type="entry name" value="GUANYLATE BINDING PROTEIN"/>
    <property type="match status" value="1"/>
</dbReference>
<evidence type="ECO:0000259" key="7">
    <source>
        <dbReference type="PROSITE" id="PS51715"/>
    </source>
</evidence>
<dbReference type="AlphaFoldDB" id="A0A8X8BIC6"/>
<accession>A0A8X8BIC6</accession>
<dbReference type="EMBL" id="JAATIS010009265">
    <property type="protein sequence ID" value="KAG2456029.1"/>
    <property type="molecule type" value="Genomic_DNA"/>
</dbReference>
<evidence type="ECO:0000256" key="1">
    <source>
        <dbReference type="ARBA" id="ARBA00022741"/>
    </source>
</evidence>
<evidence type="ECO:0000256" key="4">
    <source>
        <dbReference type="PROSITE-ProRule" id="PRU01052"/>
    </source>
</evidence>
<dbReference type="GO" id="GO:0003924">
    <property type="term" value="F:GTPase activity"/>
    <property type="evidence" value="ECO:0007669"/>
    <property type="project" value="InterPro"/>
</dbReference>
<dbReference type="Gene3D" id="1.20.1000.10">
    <property type="entry name" value="Guanylate-binding protein, C-terminal domain"/>
    <property type="match status" value="1"/>
</dbReference>
<proteinExistence type="inferred from homology"/>
<evidence type="ECO:0000256" key="5">
    <source>
        <dbReference type="SAM" id="MobiDB-lite"/>
    </source>
</evidence>
<feature type="chain" id="PRO_5036466902" evidence="6">
    <location>
        <begin position="22"/>
        <end position="640"/>
    </location>
</feature>